<dbReference type="GO" id="GO:0016853">
    <property type="term" value="F:isomerase activity"/>
    <property type="evidence" value="ECO:0007669"/>
    <property type="project" value="UniProtKB-KW"/>
</dbReference>
<keyword evidence="3" id="KW-1185">Reference proteome</keyword>
<accession>A0ABS6WLJ0</accession>
<dbReference type="InterPro" id="IPR013022">
    <property type="entry name" value="Xyl_isomerase-like_TIM-brl"/>
</dbReference>
<evidence type="ECO:0000313" key="3">
    <source>
        <dbReference type="Proteomes" id="UP001430804"/>
    </source>
</evidence>
<keyword evidence="2" id="KW-0413">Isomerase</keyword>
<dbReference type="Proteomes" id="UP001430804">
    <property type="component" value="Unassembled WGS sequence"/>
</dbReference>
<dbReference type="Pfam" id="PF01261">
    <property type="entry name" value="AP_endonuc_2"/>
    <property type="match status" value="1"/>
</dbReference>
<dbReference type="InterPro" id="IPR050312">
    <property type="entry name" value="IolE/XylAMocC-like"/>
</dbReference>
<organism evidence="2 3">
    <name type="scientific">Pseudohoeflea coraliihabitans</name>
    <dbReference type="NCBI Taxonomy" id="2860393"/>
    <lineage>
        <taxon>Bacteria</taxon>
        <taxon>Pseudomonadati</taxon>
        <taxon>Pseudomonadota</taxon>
        <taxon>Alphaproteobacteria</taxon>
        <taxon>Hyphomicrobiales</taxon>
        <taxon>Rhizobiaceae</taxon>
        <taxon>Pseudohoeflea</taxon>
    </lineage>
</organism>
<proteinExistence type="predicted"/>
<protein>
    <submittedName>
        <fullName evidence="2">Sugar phosphate isomerase/epimerase</fullName>
    </submittedName>
</protein>
<name>A0ABS6WLJ0_9HYPH</name>
<dbReference type="PANTHER" id="PTHR12110">
    <property type="entry name" value="HYDROXYPYRUVATE ISOMERASE"/>
    <property type="match status" value="1"/>
</dbReference>
<sequence>MTIRFGCQTYTWQMSGERYLGELDRIIGVAGDAGFSGLECEIQFLGKLRDPALMQKALDDAGIDFAALSIVSDWAENRETDAEKAETDFAIDYLATSFPDAILNIVPFAGPNRDNLAERQDNHLAIINDIARRAADRGLKATYHPNSVPGSTCITRDDYRKMLDGLDTTIVGWCPDIYHIKAGGMQPLELLRDYRELVGHVHYSDFDAQITPQAMGQGVMDYEAVTSYLAETGYDGWLVVEDHCEWAKSEPDEVTRSNGRYFREKLAPLIGSGRQ</sequence>
<reference evidence="2" key="1">
    <citation type="submission" date="2021-07" db="EMBL/GenBank/DDBJ databases">
        <title>Pseudohoeflea marina sp. nov. a polyhydroxyalcanoate-producing bacterium.</title>
        <authorList>
            <person name="Zheng W."/>
            <person name="Yu S."/>
            <person name="Huang Y."/>
        </authorList>
    </citation>
    <scope>NUCLEOTIDE SEQUENCE</scope>
    <source>
        <strain evidence="2">DP4N28-3</strain>
    </source>
</reference>
<feature type="domain" description="Xylose isomerase-like TIM barrel" evidence="1">
    <location>
        <begin position="30"/>
        <end position="263"/>
    </location>
</feature>
<dbReference type="RefSeq" id="WP_219157810.1">
    <property type="nucleotide sequence ID" value="NZ_JAHWQX010000001.1"/>
</dbReference>
<comment type="caution">
    <text evidence="2">The sequence shown here is derived from an EMBL/GenBank/DDBJ whole genome shotgun (WGS) entry which is preliminary data.</text>
</comment>
<dbReference type="EMBL" id="JAHWQX010000001">
    <property type="protein sequence ID" value="MBW3096000.1"/>
    <property type="molecule type" value="Genomic_DNA"/>
</dbReference>
<evidence type="ECO:0000313" key="2">
    <source>
        <dbReference type="EMBL" id="MBW3096000.1"/>
    </source>
</evidence>
<evidence type="ECO:0000259" key="1">
    <source>
        <dbReference type="Pfam" id="PF01261"/>
    </source>
</evidence>
<dbReference type="PANTHER" id="PTHR12110:SF41">
    <property type="entry name" value="INOSOSE DEHYDRATASE"/>
    <property type="match status" value="1"/>
</dbReference>
<gene>
    <name evidence="2" type="ORF">KY465_01765</name>
</gene>